<evidence type="ECO:0000313" key="3">
    <source>
        <dbReference type="RefSeq" id="XP_012937241.1"/>
    </source>
</evidence>
<protein>
    <submittedName>
        <fullName evidence="3">Uncharacterized protein LOC101854861</fullName>
    </submittedName>
</protein>
<dbReference type="CDD" id="cd22961">
    <property type="entry name" value="DD_TEX55-like"/>
    <property type="match status" value="1"/>
</dbReference>
<dbReference type="Proteomes" id="UP000694888">
    <property type="component" value="Unplaced"/>
</dbReference>
<accession>A0ABM0ZYM8</accession>
<organism evidence="2 3">
    <name type="scientific">Aplysia californica</name>
    <name type="common">California sea hare</name>
    <dbReference type="NCBI Taxonomy" id="6500"/>
    <lineage>
        <taxon>Eukaryota</taxon>
        <taxon>Metazoa</taxon>
        <taxon>Spiralia</taxon>
        <taxon>Lophotrochozoa</taxon>
        <taxon>Mollusca</taxon>
        <taxon>Gastropoda</taxon>
        <taxon>Heterobranchia</taxon>
        <taxon>Euthyneura</taxon>
        <taxon>Tectipleura</taxon>
        <taxon>Aplysiida</taxon>
        <taxon>Aplysioidea</taxon>
        <taxon>Aplysiidae</taxon>
        <taxon>Aplysia</taxon>
    </lineage>
</organism>
<feature type="region of interest" description="Disordered" evidence="1">
    <location>
        <begin position="1"/>
        <end position="173"/>
    </location>
</feature>
<keyword evidence="2" id="KW-1185">Reference proteome</keyword>
<feature type="compositionally biased region" description="Low complexity" evidence="1">
    <location>
        <begin position="84"/>
        <end position="94"/>
    </location>
</feature>
<dbReference type="GeneID" id="101854861"/>
<sequence length="314" mass="34684">MESEQTKDQQQGQDEEQKESTTHSKNAPPEMSKDAPNRRQNKNPVDQSHETLMSPEPKDLAEIAPELREKLKLVSPDLKKPAASRSSGHGSVSSGEDDNHRTQAGGQGWDNGEDYDDSGAHTHGTTFRASRDDDPGEKTMQLTGKTAQGITAAASAAREETGAKCAGKGDGTKAMSLESGARAKKGKKKALRFGRQPQPKFTSWDVGRLGEHSMDHLPTYIERVPQIKEYIDQNILKKPEIFRQPLSSDVCSSDCAVKEYLEKHGICQLFRMLVTLLLYHKPERPLDCLIDTIREMARQYEAATCTPAGVKGRL</sequence>
<evidence type="ECO:0000313" key="2">
    <source>
        <dbReference type="Proteomes" id="UP000694888"/>
    </source>
</evidence>
<proteinExistence type="predicted"/>
<reference evidence="3" key="1">
    <citation type="submission" date="2025-08" db="UniProtKB">
        <authorList>
            <consortium name="RefSeq"/>
        </authorList>
    </citation>
    <scope>IDENTIFICATION</scope>
</reference>
<dbReference type="RefSeq" id="XP_012937241.1">
    <property type="nucleotide sequence ID" value="XM_013081787.1"/>
</dbReference>
<name>A0ABM0ZYM8_APLCA</name>
<dbReference type="SUPFAM" id="SSF47391">
    <property type="entry name" value="Dimerization-anchoring domain of cAMP-dependent PK regulatory subunit"/>
    <property type="match status" value="1"/>
</dbReference>
<feature type="compositionally biased region" description="Polar residues" evidence="1">
    <location>
        <begin position="140"/>
        <end position="149"/>
    </location>
</feature>
<gene>
    <name evidence="3" type="primary">LOC101854861</name>
</gene>
<evidence type="ECO:0000256" key="1">
    <source>
        <dbReference type="SAM" id="MobiDB-lite"/>
    </source>
</evidence>
<feature type="compositionally biased region" description="Basic and acidic residues" evidence="1">
    <location>
        <begin position="56"/>
        <end position="80"/>
    </location>
</feature>